<evidence type="ECO:0000256" key="3">
    <source>
        <dbReference type="ARBA" id="ARBA00022827"/>
    </source>
</evidence>
<sequence>MGGGKGSGERAMDDAAVDDTVTVDVAVVGGGLAGWTAAIAAQDAGRRVTVVERSARRPGWGNSVVSGGALHAVLRDPRANPAVLAAAITELTDGHADPVVVQAWAANAARAVAWVEAQGGELMSDPDHPHRAKVFAPVRVTEPGMRHAGFGVTNFLTAQRESFVRRGGRVIQPGRARSLSRDTDVWQLEVQRSGTATVGVRARSVVLADGGFQANPALLRRYVGTDQVRRRAAGTGSGDGLLMGLANGGVAVNMKGFYGHLLARASLERDDLWPYPILDLLAEVGVVVTTDGMRIVDEHLGGVTTTNAIAWSSNPAGCWLVVDDDAWQHEGTIGITAPNPWLVAHGATVHSATTLRDVAGLAGIDGPALEDSIAQVRDATATSPPRTGRAKLRKPPFHAIALVAGVTFTLGGLRVDGHARVLDDQSEPIEGLYAAGGTMGGLHGGPRAGYAGGLLEAAVFGLLAGEHAAGRS</sequence>
<feature type="domain" description="FAD-dependent oxidoreductase 2 FAD-binding" evidence="5">
    <location>
        <begin position="24"/>
        <end position="447"/>
    </location>
</feature>
<evidence type="ECO:0000259" key="5">
    <source>
        <dbReference type="Pfam" id="PF00890"/>
    </source>
</evidence>
<dbReference type="GO" id="GO:0016491">
    <property type="term" value="F:oxidoreductase activity"/>
    <property type="evidence" value="ECO:0007669"/>
    <property type="project" value="UniProtKB-KW"/>
</dbReference>
<dbReference type="PRINTS" id="PR00368">
    <property type="entry name" value="FADPNR"/>
</dbReference>
<keyword evidence="3" id="KW-0274">FAD</keyword>
<dbReference type="PANTHER" id="PTHR43400">
    <property type="entry name" value="FUMARATE REDUCTASE"/>
    <property type="match status" value="1"/>
</dbReference>
<dbReference type="SUPFAM" id="SSF56425">
    <property type="entry name" value="Succinate dehydrogenase/fumarate reductase flavoprotein, catalytic domain"/>
    <property type="match status" value="1"/>
</dbReference>
<dbReference type="InterPro" id="IPR003953">
    <property type="entry name" value="FAD-dep_OxRdtase_2_FAD-bd"/>
</dbReference>
<gene>
    <name evidence="6" type="ORF">UFOPK3139_00830</name>
</gene>
<evidence type="ECO:0000256" key="2">
    <source>
        <dbReference type="ARBA" id="ARBA00022630"/>
    </source>
</evidence>
<dbReference type="InterPro" id="IPR050315">
    <property type="entry name" value="FAD-oxidoreductase_2"/>
</dbReference>
<keyword evidence="4" id="KW-0560">Oxidoreductase</keyword>
<protein>
    <submittedName>
        <fullName evidence="6">Unannotated protein</fullName>
    </submittedName>
</protein>
<dbReference type="SUPFAM" id="SSF51905">
    <property type="entry name" value="FAD/NAD(P)-binding domain"/>
    <property type="match status" value="1"/>
</dbReference>
<keyword evidence="2" id="KW-0285">Flavoprotein</keyword>
<proteinExistence type="predicted"/>
<reference evidence="6" key="1">
    <citation type="submission" date="2020-05" db="EMBL/GenBank/DDBJ databases">
        <authorList>
            <person name="Chiriac C."/>
            <person name="Salcher M."/>
            <person name="Ghai R."/>
            <person name="Kavagutti S V."/>
        </authorList>
    </citation>
    <scope>NUCLEOTIDE SEQUENCE</scope>
</reference>
<dbReference type="PRINTS" id="PR00411">
    <property type="entry name" value="PNDRDTASEI"/>
</dbReference>
<evidence type="ECO:0000256" key="4">
    <source>
        <dbReference type="ARBA" id="ARBA00023002"/>
    </source>
</evidence>
<organism evidence="6">
    <name type="scientific">freshwater metagenome</name>
    <dbReference type="NCBI Taxonomy" id="449393"/>
    <lineage>
        <taxon>unclassified sequences</taxon>
        <taxon>metagenomes</taxon>
        <taxon>ecological metagenomes</taxon>
    </lineage>
</organism>
<dbReference type="Pfam" id="PF00890">
    <property type="entry name" value="FAD_binding_2"/>
    <property type="match status" value="1"/>
</dbReference>
<dbReference type="Gene3D" id="3.50.50.60">
    <property type="entry name" value="FAD/NAD(P)-binding domain"/>
    <property type="match status" value="1"/>
</dbReference>
<dbReference type="InterPro" id="IPR027477">
    <property type="entry name" value="Succ_DH/fumarate_Rdtase_cat_sf"/>
</dbReference>
<dbReference type="EMBL" id="CAFABA010000024">
    <property type="protein sequence ID" value="CAB4823122.1"/>
    <property type="molecule type" value="Genomic_DNA"/>
</dbReference>
<comment type="cofactor">
    <cofactor evidence="1">
        <name>FAD</name>
        <dbReference type="ChEBI" id="CHEBI:57692"/>
    </cofactor>
</comment>
<dbReference type="InterPro" id="IPR036188">
    <property type="entry name" value="FAD/NAD-bd_sf"/>
</dbReference>
<evidence type="ECO:0000313" key="6">
    <source>
        <dbReference type="EMBL" id="CAB4823122.1"/>
    </source>
</evidence>
<accession>A0A6J6ZNP1</accession>
<name>A0A6J6ZNP1_9ZZZZ</name>
<evidence type="ECO:0000256" key="1">
    <source>
        <dbReference type="ARBA" id="ARBA00001974"/>
    </source>
</evidence>
<dbReference type="PANTHER" id="PTHR43400:SF7">
    <property type="entry name" value="FAD-DEPENDENT OXIDOREDUCTASE 2 FAD BINDING DOMAIN-CONTAINING PROTEIN"/>
    <property type="match status" value="1"/>
</dbReference>
<dbReference type="AlphaFoldDB" id="A0A6J6ZNP1"/>
<dbReference type="Gene3D" id="3.90.700.10">
    <property type="entry name" value="Succinate dehydrogenase/fumarate reductase flavoprotein, catalytic domain"/>
    <property type="match status" value="1"/>
</dbReference>